<organism evidence="7 8">
    <name type="scientific">Rhodococcus pyridinivorans KG-16</name>
    <dbReference type="NCBI Taxonomy" id="1441730"/>
    <lineage>
        <taxon>Bacteria</taxon>
        <taxon>Bacillati</taxon>
        <taxon>Actinomycetota</taxon>
        <taxon>Actinomycetes</taxon>
        <taxon>Mycobacteriales</taxon>
        <taxon>Nocardiaceae</taxon>
        <taxon>Rhodococcus</taxon>
    </lineage>
</organism>
<evidence type="ECO:0000256" key="5">
    <source>
        <dbReference type="ARBA" id="ARBA00048391"/>
    </source>
</evidence>
<name>A0A0V9UJQ9_9NOCA</name>
<comment type="caution">
    <text evidence="7">The sequence shown here is derived from an EMBL/GenBank/DDBJ whole genome shotgun (WGS) entry which is preliminary data.</text>
</comment>
<dbReference type="Proteomes" id="UP000053060">
    <property type="component" value="Unassembled WGS sequence"/>
</dbReference>
<dbReference type="SUPFAM" id="SSF53335">
    <property type="entry name" value="S-adenosyl-L-methionine-dependent methyltransferases"/>
    <property type="match status" value="1"/>
</dbReference>
<dbReference type="GO" id="GO:0032259">
    <property type="term" value="P:methylation"/>
    <property type="evidence" value="ECO:0007669"/>
    <property type="project" value="UniProtKB-KW"/>
</dbReference>
<dbReference type="GO" id="GO:0102559">
    <property type="term" value="F:peptide chain release factor N(5)-glutamine methyltransferase activity"/>
    <property type="evidence" value="ECO:0007669"/>
    <property type="project" value="UniProtKB-EC"/>
</dbReference>
<reference evidence="7 8" key="2">
    <citation type="journal article" date="2016" name="Genome Announc.">
        <title>Draft Genome Sequence of a Versatile Hydrocarbon-Degrading Bacterium, Rhodococcus pyridinivorans Strain KG-16, Collected from Oil Fields in India.</title>
        <authorList>
            <person name="Aggarwal R.K."/>
            <person name="Dawar C."/>
            <person name="Phanindranath R."/>
            <person name="Mutnuri L."/>
            <person name="Dayal A.M."/>
        </authorList>
    </citation>
    <scope>NUCLEOTIDE SEQUENCE [LARGE SCALE GENOMIC DNA]</scope>
    <source>
        <strain evidence="7 8">KG-16</strain>
    </source>
</reference>
<dbReference type="InterPro" id="IPR022446">
    <property type="entry name" value="MeTrfrase_put"/>
</dbReference>
<dbReference type="EMBL" id="AZXY01000006">
    <property type="protein sequence ID" value="KSZ58241.1"/>
    <property type="molecule type" value="Genomic_DNA"/>
</dbReference>
<dbReference type="InterPro" id="IPR050320">
    <property type="entry name" value="N5-glutamine_MTase"/>
</dbReference>
<dbReference type="Gene3D" id="3.40.50.150">
    <property type="entry name" value="Vaccinia Virus protein VP39"/>
    <property type="match status" value="1"/>
</dbReference>
<dbReference type="EC" id="2.1.1.297" evidence="1"/>
<dbReference type="PANTHER" id="PTHR18895:SF74">
    <property type="entry name" value="MTRF1L RELEASE FACTOR GLUTAMINE METHYLTRANSFERASE"/>
    <property type="match status" value="1"/>
</dbReference>
<comment type="catalytic activity">
    <reaction evidence="5">
        <text>L-glutaminyl-[peptide chain release factor] + S-adenosyl-L-methionine = N(5)-methyl-L-glutaminyl-[peptide chain release factor] + S-adenosyl-L-homocysteine + H(+)</text>
        <dbReference type="Rhea" id="RHEA:42896"/>
        <dbReference type="Rhea" id="RHEA-COMP:10271"/>
        <dbReference type="Rhea" id="RHEA-COMP:10272"/>
        <dbReference type="ChEBI" id="CHEBI:15378"/>
        <dbReference type="ChEBI" id="CHEBI:30011"/>
        <dbReference type="ChEBI" id="CHEBI:57856"/>
        <dbReference type="ChEBI" id="CHEBI:59789"/>
        <dbReference type="ChEBI" id="CHEBI:61891"/>
        <dbReference type="EC" id="2.1.1.297"/>
    </reaction>
</comment>
<dbReference type="PANTHER" id="PTHR18895">
    <property type="entry name" value="HEMK METHYLTRANSFERASE"/>
    <property type="match status" value="1"/>
</dbReference>
<protein>
    <recommendedName>
        <fullName evidence="1">peptide chain release factor N(5)-glutamine methyltransferase</fullName>
        <ecNumber evidence="1">2.1.1.297</ecNumber>
    </recommendedName>
</protein>
<evidence type="ECO:0000256" key="3">
    <source>
        <dbReference type="ARBA" id="ARBA00022679"/>
    </source>
</evidence>
<dbReference type="InterPro" id="IPR007848">
    <property type="entry name" value="Small_mtfrase_dom"/>
</dbReference>
<sequence>MVSAPRTHADVVSALRAAGCVFAEEEAQLLVEAAPTPSDLERLIARRVGGEPLEHVLGQVFFHGRRIAVREGVFVPRRRTEYLVDCAIELAQPGAVIVDMCCGCGAVGAALATAVEACEVYAGDIDPVATACARLNLPPHRVFDGDLFDALPGTLRGRVDVLVANAPYVPSGSIGSMPREARCSEPRHALDGGPDGLDVHRRLVAGAGRWLTDGGSLLVESAASQAPLVRDLMTRAGLDADTRGSEEADATVVIGTRR</sequence>
<evidence type="ECO:0000256" key="1">
    <source>
        <dbReference type="ARBA" id="ARBA00012771"/>
    </source>
</evidence>
<feature type="domain" description="Methyltransferase small" evidence="6">
    <location>
        <begin position="93"/>
        <end position="168"/>
    </location>
</feature>
<accession>A0A0V9UJQ9</accession>
<dbReference type="Pfam" id="PF05175">
    <property type="entry name" value="MTS"/>
    <property type="match status" value="1"/>
</dbReference>
<dbReference type="InterPro" id="IPR029063">
    <property type="entry name" value="SAM-dependent_MTases_sf"/>
</dbReference>
<evidence type="ECO:0000313" key="7">
    <source>
        <dbReference type="EMBL" id="KSZ58241.1"/>
    </source>
</evidence>
<keyword evidence="4" id="KW-0949">S-adenosyl-L-methionine</keyword>
<dbReference type="RefSeq" id="WP_060652360.1">
    <property type="nucleotide sequence ID" value="NZ_AZXY01000006.1"/>
</dbReference>
<dbReference type="InterPro" id="IPR004556">
    <property type="entry name" value="HemK-like"/>
</dbReference>
<evidence type="ECO:0000259" key="6">
    <source>
        <dbReference type="Pfam" id="PF05175"/>
    </source>
</evidence>
<reference evidence="8" key="1">
    <citation type="submission" date="2015-01" db="EMBL/GenBank/DDBJ databases">
        <title>Draft genome sequence of Rhodococcus pyridinivorans strain KG-16, a hydrocarbon-degrading bacterium.</title>
        <authorList>
            <person name="Aggarwal R.K."/>
            <person name="Dawar C."/>
        </authorList>
    </citation>
    <scope>NUCLEOTIDE SEQUENCE [LARGE SCALE GENOMIC DNA]</scope>
    <source>
        <strain evidence="8">KG-16</strain>
    </source>
</reference>
<dbReference type="NCBIfam" id="TIGR03704">
    <property type="entry name" value="PrmC_rel_meth"/>
    <property type="match status" value="1"/>
</dbReference>
<dbReference type="PATRIC" id="fig|1441730.3.peg.2859"/>
<keyword evidence="2 7" id="KW-0489">Methyltransferase</keyword>
<dbReference type="AlphaFoldDB" id="A0A0V9UJQ9"/>
<evidence type="ECO:0000313" key="8">
    <source>
        <dbReference type="Proteomes" id="UP000053060"/>
    </source>
</evidence>
<gene>
    <name evidence="7" type="ORF">Z045_13755</name>
</gene>
<dbReference type="NCBIfam" id="TIGR00536">
    <property type="entry name" value="hemK_fam"/>
    <property type="match status" value="1"/>
</dbReference>
<dbReference type="CDD" id="cd02440">
    <property type="entry name" value="AdoMet_MTases"/>
    <property type="match status" value="1"/>
</dbReference>
<evidence type="ECO:0000256" key="2">
    <source>
        <dbReference type="ARBA" id="ARBA00022603"/>
    </source>
</evidence>
<proteinExistence type="predicted"/>
<keyword evidence="3" id="KW-0808">Transferase</keyword>
<evidence type="ECO:0000256" key="4">
    <source>
        <dbReference type="ARBA" id="ARBA00022691"/>
    </source>
</evidence>